<name>A0A067DCC7_CITSI</name>
<gene>
    <name evidence="1" type="ORF">CISIN_1g035268mg</name>
</gene>
<sequence>MGMLGLLLFSQLVFSKLLLIFYNLWNDDMLFQCIIFHVILNSSSHVLAKLALLNSVIWVDDLLERLFAL</sequence>
<reference evidence="1 2" key="1">
    <citation type="submission" date="2014-04" db="EMBL/GenBank/DDBJ databases">
        <authorList>
            <consortium name="International Citrus Genome Consortium"/>
            <person name="Gmitter F."/>
            <person name="Chen C."/>
            <person name="Farmerie W."/>
            <person name="Harkins T."/>
            <person name="Desany B."/>
            <person name="Mohiuddin M."/>
            <person name="Kodira C."/>
            <person name="Borodovsky M."/>
            <person name="Lomsadze A."/>
            <person name="Burns P."/>
            <person name="Jenkins J."/>
            <person name="Prochnik S."/>
            <person name="Shu S."/>
            <person name="Chapman J."/>
            <person name="Pitluck S."/>
            <person name="Schmutz J."/>
            <person name="Rokhsar D."/>
        </authorList>
    </citation>
    <scope>NUCLEOTIDE SEQUENCE</scope>
</reference>
<dbReference type="Proteomes" id="UP000027120">
    <property type="component" value="Unassembled WGS sequence"/>
</dbReference>
<protein>
    <submittedName>
        <fullName evidence="1">Uncharacterized protein</fullName>
    </submittedName>
</protein>
<keyword evidence="2" id="KW-1185">Reference proteome</keyword>
<evidence type="ECO:0000313" key="1">
    <source>
        <dbReference type="EMBL" id="KDO40513.1"/>
    </source>
</evidence>
<proteinExistence type="predicted"/>
<evidence type="ECO:0000313" key="2">
    <source>
        <dbReference type="Proteomes" id="UP000027120"/>
    </source>
</evidence>
<organism evidence="1 2">
    <name type="scientific">Citrus sinensis</name>
    <name type="common">Sweet orange</name>
    <name type="synonym">Citrus aurantium var. sinensis</name>
    <dbReference type="NCBI Taxonomy" id="2711"/>
    <lineage>
        <taxon>Eukaryota</taxon>
        <taxon>Viridiplantae</taxon>
        <taxon>Streptophyta</taxon>
        <taxon>Embryophyta</taxon>
        <taxon>Tracheophyta</taxon>
        <taxon>Spermatophyta</taxon>
        <taxon>Magnoliopsida</taxon>
        <taxon>eudicotyledons</taxon>
        <taxon>Gunneridae</taxon>
        <taxon>Pentapetalae</taxon>
        <taxon>rosids</taxon>
        <taxon>malvids</taxon>
        <taxon>Sapindales</taxon>
        <taxon>Rutaceae</taxon>
        <taxon>Aurantioideae</taxon>
        <taxon>Citrus</taxon>
    </lineage>
</organism>
<dbReference type="AlphaFoldDB" id="A0A067DCC7"/>
<dbReference type="EMBL" id="KK785929">
    <property type="protein sequence ID" value="KDO40513.1"/>
    <property type="molecule type" value="Genomic_DNA"/>
</dbReference>
<accession>A0A067DCC7</accession>